<dbReference type="EC" id="1.7.1.17" evidence="6"/>
<dbReference type="InterPro" id="IPR050104">
    <property type="entry name" value="FMN-dep_NADH:Q_OxRdtase_AzoR1"/>
</dbReference>
<keyword evidence="2 6" id="KW-0288">FMN</keyword>
<organism evidence="8 9">
    <name type="scientific">Aurantiacibacter xanthus</name>
    <dbReference type="NCBI Taxonomy" id="1784712"/>
    <lineage>
        <taxon>Bacteria</taxon>
        <taxon>Pseudomonadati</taxon>
        <taxon>Pseudomonadota</taxon>
        <taxon>Alphaproteobacteria</taxon>
        <taxon>Sphingomonadales</taxon>
        <taxon>Erythrobacteraceae</taxon>
        <taxon>Aurantiacibacter</taxon>
    </lineage>
</organism>
<dbReference type="GO" id="GO:0016652">
    <property type="term" value="F:oxidoreductase activity, acting on NAD(P)H as acceptor"/>
    <property type="evidence" value="ECO:0007669"/>
    <property type="project" value="UniProtKB-UniRule"/>
</dbReference>
<keyword evidence="3 6" id="KW-0560">Oxidoreductase</keyword>
<dbReference type="Pfam" id="PF02525">
    <property type="entry name" value="Flavodoxin_2"/>
    <property type="match status" value="1"/>
</dbReference>
<keyword evidence="1 6" id="KW-0285">Flavoprotein</keyword>
<keyword evidence="4 6" id="KW-0520">NAD</keyword>
<dbReference type="InterPro" id="IPR003680">
    <property type="entry name" value="Flavodoxin_fold"/>
</dbReference>
<evidence type="ECO:0000256" key="3">
    <source>
        <dbReference type="ARBA" id="ARBA00023002"/>
    </source>
</evidence>
<dbReference type="RefSeq" id="WP_119593603.1">
    <property type="nucleotide sequence ID" value="NZ_QXFM01000117.1"/>
</dbReference>
<keyword evidence="9" id="KW-1185">Reference proteome</keyword>
<gene>
    <name evidence="6" type="primary">azoR</name>
    <name evidence="8" type="ORF">D2V17_14970</name>
</gene>
<comment type="cofactor">
    <cofactor evidence="6">
        <name>FMN</name>
        <dbReference type="ChEBI" id="CHEBI:58210"/>
    </cofactor>
    <text evidence="6">Binds 1 FMN per subunit.</text>
</comment>
<sequence>MQILKIDSSTSGPASVSRELTEAAVEHFRAKHPEARVVYRDLAVAPLPHMDEVATGALRAPPEMQTDDMKAAVPAEREVFDEFTSSDIVVIGAPMYNFSVPSQLKAWLDRLAIPGLSFSYSEAGPQGLAGGRRVIVVSAQGGMYEAGDPAEHQESMLKVFFALIGIPDIEIIRADKTGFGPEMREAAIAEAKAEIAKL</sequence>
<dbReference type="PANTHER" id="PTHR43741:SF4">
    <property type="entry name" value="FMN-DEPENDENT NADH:QUINONE OXIDOREDUCTASE"/>
    <property type="match status" value="1"/>
</dbReference>
<dbReference type="HAMAP" id="MF_01216">
    <property type="entry name" value="Azoreductase_type1"/>
    <property type="match status" value="1"/>
</dbReference>
<comment type="similarity">
    <text evidence="6">Belongs to the azoreductase type 1 family.</text>
</comment>
<evidence type="ECO:0000259" key="7">
    <source>
        <dbReference type="Pfam" id="PF02525"/>
    </source>
</evidence>
<comment type="subunit">
    <text evidence="6">Homodimer.</text>
</comment>
<dbReference type="InterPro" id="IPR029039">
    <property type="entry name" value="Flavoprotein-like_sf"/>
</dbReference>
<comment type="caution">
    <text evidence="6">Lacks conserved residue(s) required for the propagation of feature annotation.</text>
</comment>
<dbReference type="GO" id="GO:0016655">
    <property type="term" value="F:oxidoreductase activity, acting on NAD(P)H, quinone or similar compound as acceptor"/>
    <property type="evidence" value="ECO:0007669"/>
    <property type="project" value="InterPro"/>
</dbReference>
<feature type="binding site" evidence="6">
    <location>
        <begin position="15"/>
        <end position="17"/>
    </location>
    <ligand>
        <name>FMN</name>
        <dbReference type="ChEBI" id="CHEBI:58210"/>
    </ligand>
</feature>
<evidence type="ECO:0000313" key="8">
    <source>
        <dbReference type="EMBL" id="RIV82614.1"/>
    </source>
</evidence>
<dbReference type="EMBL" id="QXFM01000117">
    <property type="protein sequence ID" value="RIV82614.1"/>
    <property type="molecule type" value="Genomic_DNA"/>
</dbReference>
<name>A0A3A1P1M7_9SPHN</name>
<dbReference type="AlphaFoldDB" id="A0A3A1P1M7"/>
<reference evidence="8 9" key="1">
    <citation type="submission" date="2018-08" db="EMBL/GenBank/DDBJ databases">
        <title>Erythrobacter zhengii sp.nov., a bacterium isolated from deep-sea sediment.</title>
        <authorList>
            <person name="Fang C."/>
            <person name="Wu Y.-H."/>
            <person name="Sun C."/>
            <person name="Wang H."/>
            <person name="Cheng H."/>
            <person name="Meng F.-X."/>
            <person name="Wang C.-S."/>
            <person name="Xu X.-W."/>
        </authorList>
    </citation>
    <scope>NUCLEOTIDE SEQUENCE [LARGE SCALE GENOMIC DNA]</scope>
    <source>
        <strain evidence="8 9">CCTCC AB 2015396</strain>
    </source>
</reference>
<evidence type="ECO:0000313" key="9">
    <source>
        <dbReference type="Proteomes" id="UP000265366"/>
    </source>
</evidence>
<comment type="function">
    <text evidence="6">Quinone reductase that provides resistance to thiol-specific stress caused by electrophilic quinones.</text>
</comment>
<evidence type="ECO:0000256" key="2">
    <source>
        <dbReference type="ARBA" id="ARBA00022643"/>
    </source>
</evidence>
<dbReference type="OrthoDB" id="9787136at2"/>
<comment type="caution">
    <text evidence="8">The sequence shown here is derived from an EMBL/GenBank/DDBJ whole genome shotgun (WGS) entry which is preliminary data.</text>
</comment>
<comment type="function">
    <text evidence="6">Also exhibits azoreductase activity. Catalyzes the reductive cleavage of the azo bond in aromatic azo compounds to the corresponding amines.</text>
</comment>
<dbReference type="GO" id="GO:0010181">
    <property type="term" value="F:FMN binding"/>
    <property type="evidence" value="ECO:0007669"/>
    <property type="project" value="UniProtKB-UniRule"/>
</dbReference>
<evidence type="ECO:0000256" key="5">
    <source>
        <dbReference type="ARBA" id="ARBA00048542"/>
    </source>
</evidence>
<dbReference type="PANTHER" id="PTHR43741">
    <property type="entry name" value="FMN-DEPENDENT NADH-AZOREDUCTASE 1"/>
    <property type="match status" value="1"/>
</dbReference>
<protein>
    <recommendedName>
        <fullName evidence="6">FMN dependent NADH:quinone oxidoreductase</fullName>
        <ecNumber evidence="6">1.6.5.-</ecNumber>
    </recommendedName>
    <alternativeName>
        <fullName evidence="6">Azo-dye reductase</fullName>
    </alternativeName>
    <alternativeName>
        <fullName evidence="6">FMN-dependent NADH-azo compound oxidoreductase</fullName>
    </alternativeName>
    <alternativeName>
        <fullName evidence="6">FMN-dependent NADH-azoreductase</fullName>
        <ecNumber evidence="6">1.7.1.17</ecNumber>
    </alternativeName>
</protein>
<dbReference type="InterPro" id="IPR023048">
    <property type="entry name" value="NADH:quinone_OxRdtase_FMN_depd"/>
</dbReference>
<comment type="catalytic activity">
    <reaction evidence="6">
        <text>2 a quinone + NADH + H(+) = 2 a 1,4-benzosemiquinone + NAD(+)</text>
        <dbReference type="Rhea" id="RHEA:65952"/>
        <dbReference type="ChEBI" id="CHEBI:15378"/>
        <dbReference type="ChEBI" id="CHEBI:57540"/>
        <dbReference type="ChEBI" id="CHEBI:57945"/>
        <dbReference type="ChEBI" id="CHEBI:132124"/>
        <dbReference type="ChEBI" id="CHEBI:134225"/>
    </reaction>
</comment>
<comment type="catalytic activity">
    <reaction evidence="5">
        <text>N,N-dimethyl-1,4-phenylenediamine + anthranilate + 2 NAD(+) = 2-(4-dimethylaminophenyl)diazenylbenzoate + 2 NADH + 2 H(+)</text>
        <dbReference type="Rhea" id="RHEA:55872"/>
        <dbReference type="ChEBI" id="CHEBI:15378"/>
        <dbReference type="ChEBI" id="CHEBI:15783"/>
        <dbReference type="ChEBI" id="CHEBI:16567"/>
        <dbReference type="ChEBI" id="CHEBI:57540"/>
        <dbReference type="ChEBI" id="CHEBI:57945"/>
        <dbReference type="ChEBI" id="CHEBI:71579"/>
        <dbReference type="EC" id="1.7.1.17"/>
    </reaction>
    <physiologicalReaction direction="right-to-left" evidence="5">
        <dbReference type="Rhea" id="RHEA:55874"/>
    </physiologicalReaction>
</comment>
<dbReference type="GO" id="GO:0009055">
    <property type="term" value="F:electron transfer activity"/>
    <property type="evidence" value="ECO:0007669"/>
    <property type="project" value="UniProtKB-UniRule"/>
</dbReference>
<dbReference type="Proteomes" id="UP000265366">
    <property type="component" value="Unassembled WGS sequence"/>
</dbReference>
<feature type="domain" description="Flavodoxin-like fold" evidence="7">
    <location>
        <begin position="1"/>
        <end position="197"/>
    </location>
</feature>
<feature type="binding site" evidence="6">
    <location>
        <position position="9"/>
    </location>
    <ligand>
        <name>FMN</name>
        <dbReference type="ChEBI" id="CHEBI:58210"/>
    </ligand>
</feature>
<feature type="binding site" evidence="6">
    <location>
        <begin position="95"/>
        <end position="98"/>
    </location>
    <ligand>
        <name>FMN</name>
        <dbReference type="ChEBI" id="CHEBI:58210"/>
    </ligand>
</feature>
<proteinExistence type="inferred from homology"/>
<dbReference type="SUPFAM" id="SSF52218">
    <property type="entry name" value="Flavoproteins"/>
    <property type="match status" value="1"/>
</dbReference>
<dbReference type="Gene3D" id="3.40.50.360">
    <property type="match status" value="1"/>
</dbReference>
<evidence type="ECO:0000256" key="4">
    <source>
        <dbReference type="ARBA" id="ARBA00023027"/>
    </source>
</evidence>
<accession>A0A3A1P1M7</accession>
<evidence type="ECO:0000256" key="6">
    <source>
        <dbReference type="HAMAP-Rule" id="MF_01216"/>
    </source>
</evidence>
<evidence type="ECO:0000256" key="1">
    <source>
        <dbReference type="ARBA" id="ARBA00022630"/>
    </source>
</evidence>
<dbReference type="EC" id="1.6.5.-" evidence="6"/>